<dbReference type="PATRIC" id="fig|1127699.3.peg.747"/>
<keyword evidence="2" id="KW-1185">Reference proteome</keyword>
<sequence>MRDIRYQTKVQTVNNNICSLHFGLTTDKNYLSGLKRNRFIGQYDVSGFDTKFNPDKQDNATFF</sequence>
<organism evidence="1 2">
    <name type="scientific">Hoylesella saccharolytica F0055</name>
    <dbReference type="NCBI Taxonomy" id="1127699"/>
    <lineage>
        <taxon>Bacteria</taxon>
        <taxon>Pseudomonadati</taxon>
        <taxon>Bacteroidota</taxon>
        <taxon>Bacteroidia</taxon>
        <taxon>Bacteroidales</taxon>
        <taxon>Prevotellaceae</taxon>
        <taxon>Hoylesella</taxon>
    </lineage>
</organism>
<evidence type="ECO:0000313" key="2">
    <source>
        <dbReference type="Proteomes" id="UP000010433"/>
    </source>
</evidence>
<evidence type="ECO:0000313" key="1">
    <source>
        <dbReference type="EMBL" id="EKY02366.1"/>
    </source>
</evidence>
<dbReference type="EMBL" id="AMEP01000055">
    <property type="protein sequence ID" value="EKY02366.1"/>
    <property type="molecule type" value="Genomic_DNA"/>
</dbReference>
<reference evidence="1 2" key="1">
    <citation type="submission" date="2012-05" db="EMBL/GenBank/DDBJ databases">
        <authorList>
            <person name="Weinstock G."/>
            <person name="Sodergren E."/>
            <person name="Lobos E.A."/>
            <person name="Fulton L."/>
            <person name="Fulton R."/>
            <person name="Courtney L."/>
            <person name="Fronick C."/>
            <person name="O'Laughlin M."/>
            <person name="Godfrey J."/>
            <person name="Wilson R.M."/>
            <person name="Miner T."/>
            <person name="Farmer C."/>
            <person name="Delehaunty K."/>
            <person name="Cordes M."/>
            <person name="Minx P."/>
            <person name="Tomlinson C."/>
            <person name="Chen J."/>
            <person name="Wollam A."/>
            <person name="Pepin K.H."/>
            <person name="Bhonagiri V."/>
            <person name="Zhang X."/>
            <person name="Suruliraj S."/>
            <person name="Warren W."/>
            <person name="Mitreva M."/>
            <person name="Mardis E.R."/>
            <person name="Wilson R.K."/>
        </authorList>
    </citation>
    <scope>NUCLEOTIDE SEQUENCE [LARGE SCALE GENOMIC DNA]</scope>
    <source>
        <strain evidence="1 2">F0055</strain>
    </source>
</reference>
<dbReference type="AlphaFoldDB" id="L1NGC2"/>
<name>L1NGC2_9BACT</name>
<accession>L1NGC2</accession>
<protein>
    <submittedName>
        <fullName evidence="1">Uncharacterized protein</fullName>
    </submittedName>
</protein>
<dbReference type="Proteomes" id="UP000010433">
    <property type="component" value="Unassembled WGS sequence"/>
</dbReference>
<gene>
    <name evidence="1" type="ORF">HMPREF9151_00810</name>
</gene>
<proteinExistence type="predicted"/>
<comment type="caution">
    <text evidence="1">The sequence shown here is derived from an EMBL/GenBank/DDBJ whole genome shotgun (WGS) entry which is preliminary data.</text>
</comment>
<dbReference type="HOGENOM" id="CLU_2882192_0_0_10"/>
<dbReference type="STRING" id="1127699.HMPREF9151_00810"/>